<dbReference type="GeneID" id="17263256"/>
<accession>A0A0D3J0S1</accession>
<comment type="similarity">
    <text evidence="6">Belongs to the TRAFAC class myosin-kinesin ATPase superfamily. Myosin family.</text>
</comment>
<keyword evidence="3 6" id="KW-0518">Myosin</keyword>
<dbReference type="PROSITE" id="PS51456">
    <property type="entry name" value="MYOSIN_MOTOR"/>
    <property type="match status" value="1"/>
</dbReference>
<keyword evidence="2" id="KW-0067">ATP-binding</keyword>
<reference evidence="9" key="1">
    <citation type="journal article" date="2013" name="Nature">
        <title>Pan genome of the phytoplankton Emiliania underpins its global distribution.</title>
        <authorList>
            <person name="Read B.A."/>
            <person name="Kegel J."/>
            <person name="Klute M.J."/>
            <person name="Kuo A."/>
            <person name="Lefebvre S.C."/>
            <person name="Maumus F."/>
            <person name="Mayer C."/>
            <person name="Miller J."/>
            <person name="Monier A."/>
            <person name="Salamov A."/>
            <person name="Young J."/>
            <person name="Aguilar M."/>
            <person name="Claverie J.M."/>
            <person name="Frickenhaus S."/>
            <person name="Gonzalez K."/>
            <person name="Herman E.K."/>
            <person name="Lin Y.C."/>
            <person name="Napier J."/>
            <person name="Ogata H."/>
            <person name="Sarno A.F."/>
            <person name="Shmutz J."/>
            <person name="Schroeder D."/>
            <person name="de Vargas C."/>
            <person name="Verret F."/>
            <person name="von Dassow P."/>
            <person name="Valentin K."/>
            <person name="Van de Peer Y."/>
            <person name="Wheeler G."/>
            <person name="Dacks J.B."/>
            <person name="Delwiche C.F."/>
            <person name="Dyhrman S.T."/>
            <person name="Glockner G."/>
            <person name="John U."/>
            <person name="Richards T."/>
            <person name="Worden A.Z."/>
            <person name="Zhang X."/>
            <person name="Grigoriev I.V."/>
            <person name="Allen A.E."/>
            <person name="Bidle K."/>
            <person name="Borodovsky M."/>
            <person name="Bowler C."/>
            <person name="Brownlee C."/>
            <person name="Cock J.M."/>
            <person name="Elias M."/>
            <person name="Gladyshev V.N."/>
            <person name="Groth M."/>
            <person name="Guda C."/>
            <person name="Hadaegh A."/>
            <person name="Iglesias-Rodriguez M.D."/>
            <person name="Jenkins J."/>
            <person name="Jones B.M."/>
            <person name="Lawson T."/>
            <person name="Leese F."/>
            <person name="Lindquist E."/>
            <person name="Lobanov A."/>
            <person name="Lomsadze A."/>
            <person name="Malik S.B."/>
            <person name="Marsh M.E."/>
            <person name="Mackinder L."/>
            <person name="Mock T."/>
            <person name="Mueller-Roeber B."/>
            <person name="Pagarete A."/>
            <person name="Parker M."/>
            <person name="Probert I."/>
            <person name="Quesneville H."/>
            <person name="Raines C."/>
            <person name="Rensing S.A."/>
            <person name="Riano-Pachon D.M."/>
            <person name="Richier S."/>
            <person name="Rokitta S."/>
            <person name="Shiraiwa Y."/>
            <person name="Soanes D.M."/>
            <person name="van der Giezen M."/>
            <person name="Wahlund T.M."/>
            <person name="Williams B."/>
            <person name="Wilson W."/>
            <person name="Wolfe G."/>
            <person name="Wurch L.L."/>
        </authorList>
    </citation>
    <scope>NUCLEOTIDE SEQUENCE</scope>
</reference>
<dbReference type="KEGG" id="ehx:EMIHUDRAFT_124129"/>
<feature type="domain" description="Myosin motor" evidence="7">
    <location>
        <begin position="1"/>
        <end position="137"/>
    </location>
</feature>
<comment type="caution">
    <text evidence="6">Lacks conserved residue(s) required for the propagation of feature annotation.</text>
</comment>
<organism evidence="8 9">
    <name type="scientific">Emiliania huxleyi (strain CCMP1516)</name>
    <dbReference type="NCBI Taxonomy" id="280463"/>
    <lineage>
        <taxon>Eukaryota</taxon>
        <taxon>Haptista</taxon>
        <taxon>Haptophyta</taxon>
        <taxon>Prymnesiophyceae</taxon>
        <taxon>Isochrysidales</taxon>
        <taxon>Noelaerhabdaceae</taxon>
        <taxon>Emiliania</taxon>
    </lineage>
</organism>
<keyword evidence="5 6" id="KW-0009">Actin-binding</keyword>
<reference evidence="8" key="2">
    <citation type="submission" date="2024-10" db="UniProtKB">
        <authorList>
            <consortium name="EnsemblProtists"/>
        </authorList>
    </citation>
    <scope>IDENTIFICATION</scope>
</reference>
<dbReference type="GO" id="GO:0005737">
    <property type="term" value="C:cytoplasm"/>
    <property type="evidence" value="ECO:0007669"/>
    <property type="project" value="TreeGrafter"/>
</dbReference>
<dbReference type="GO" id="GO:0016459">
    <property type="term" value="C:myosin complex"/>
    <property type="evidence" value="ECO:0007669"/>
    <property type="project" value="UniProtKB-KW"/>
</dbReference>
<dbReference type="InterPro" id="IPR001609">
    <property type="entry name" value="Myosin_head_motor_dom-like"/>
</dbReference>
<dbReference type="SUPFAM" id="SSF52540">
    <property type="entry name" value="P-loop containing nucleoside triphosphate hydrolases"/>
    <property type="match status" value="1"/>
</dbReference>
<evidence type="ECO:0000256" key="4">
    <source>
        <dbReference type="ARBA" id="ARBA00023175"/>
    </source>
</evidence>
<dbReference type="InterPro" id="IPR027417">
    <property type="entry name" value="P-loop_NTPase"/>
</dbReference>
<dbReference type="Gene3D" id="3.40.850.10">
    <property type="entry name" value="Kinesin motor domain"/>
    <property type="match status" value="1"/>
</dbReference>
<dbReference type="GO" id="GO:0000146">
    <property type="term" value="F:microfilament motor activity"/>
    <property type="evidence" value="ECO:0007669"/>
    <property type="project" value="TreeGrafter"/>
</dbReference>
<evidence type="ECO:0000259" key="7">
    <source>
        <dbReference type="PROSITE" id="PS51456"/>
    </source>
</evidence>
<proteinExistence type="inferred from homology"/>
<dbReference type="RefSeq" id="XP_005769535.1">
    <property type="nucleotide sequence ID" value="XM_005769478.1"/>
</dbReference>
<keyword evidence="1" id="KW-0547">Nucleotide-binding</keyword>
<evidence type="ECO:0000313" key="8">
    <source>
        <dbReference type="EnsemblProtists" id="EOD17106"/>
    </source>
</evidence>
<evidence type="ECO:0000256" key="6">
    <source>
        <dbReference type="PROSITE-ProRule" id="PRU00782"/>
    </source>
</evidence>
<dbReference type="InterPro" id="IPR036961">
    <property type="entry name" value="Kinesin_motor_dom_sf"/>
</dbReference>
<evidence type="ECO:0000256" key="3">
    <source>
        <dbReference type="ARBA" id="ARBA00023123"/>
    </source>
</evidence>
<dbReference type="GO" id="GO:0005524">
    <property type="term" value="F:ATP binding"/>
    <property type="evidence" value="ECO:0007669"/>
    <property type="project" value="UniProtKB-KW"/>
</dbReference>
<dbReference type="EnsemblProtists" id="EOD17106">
    <property type="protein sequence ID" value="EOD17106"/>
    <property type="gene ID" value="EMIHUDRAFT_124129"/>
</dbReference>
<dbReference type="GO" id="GO:0007015">
    <property type="term" value="P:actin filament organization"/>
    <property type="evidence" value="ECO:0007669"/>
    <property type="project" value="TreeGrafter"/>
</dbReference>
<dbReference type="PANTHER" id="PTHR13140">
    <property type="entry name" value="MYOSIN"/>
    <property type="match status" value="1"/>
</dbReference>
<dbReference type="AlphaFoldDB" id="A0A0D3J0S1"/>
<dbReference type="GO" id="GO:0051015">
    <property type="term" value="F:actin filament binding"/>
    <property type="evidence" value="ECO:0007669"/>
    <property type="project" value="TreeGrafter"/>
</dbReference>
<dbReference type="STRING" id="2903.R1E248"/>
<dbReference type="PANTHER" id="PTHR13140:SF845">
    <property type="entry name" value="MYOSIN-LIKE PROTEIN"/>
    <property type="match status" value="1"/>
</dbReference>
<dbReference type="eggNOG" id="KOG0160">
    <property type="taxonomic scope" value="Eukaryota"/>
</dbReference>
<evidence type="ECO:0000256" key="1">
    <source>
        <dbReference type="ARBA" id="ARBA00022741"/>
    </source>
</evidence>
<evidence type="ECO:0000256" key="5">
    <source>
        <dbReference type="ARBA" id="ARBA00023203"/>
    </source>
</evidence>
<keyword evidence="9" id="KW-1185">Reference proteome</keyword>
<dbReference type="Proteomes" id="UP000013827">
    <property type="component" value="Unassembled WGS sequence"/>
</dbReference>
<keyword evidence="4" id="KW-0505">Motor protein</keyword>
<dbReference type="HOGENOM" id="CLU_898922_0_0_1"/>
<protein>
    <recommendedName>
        <fullName evidence="7">Myosin motor domain-containing protein</fullName>
    </recommendedName>
</protein>
<feature type="region of interest" description="Actin-binding" evidence="6">
    <location>
        <begin position="12"/>
        <end position="34"/>
    </location>
</feature>
<evidence type="ECO:0000256" key="2">
    <source>
        <dbReference type="ARBA" id="ARBA00022840"/>
    </source>
</evidence>
<dbReference type="PaxDb" id="2903-EOD17106"/>
<dbReference type="Gene3D" id="1.20.58.530">
    <property type="match status" value="1"/>
</dbReference>
<name>A0A0D3J0S1_EMIH1</name>
<sequence>FSSVGKRFVNDLNSLLDELKASKAHFVRCIKPNSKQVKKEFEPAMVLDQLRCSGVVEAVRVMTEAYPTRIPYEVIHGRYAPLMGKEVLDATGDEPAAFCEAIAIACDQLDKVQEDLLVPRLVARRAVVLRHVAKGVKGQTGEQILFPACLTQRVLDTRRQRSLYTLSAESTSSRPDPLCYLVMEEARAAEQALKEAAAKAAARSAAATTVSAPADARSSLANMIRGRAGCSSAGGRAAAAASGAAEIVVSGCGNESINGTYRRDGERDGVPCYRHAAASWTIERDTDRSAGEAVSEWCICDDYGFESHCF</sequence>
<dbReference type="GO" id="GO:0016020">
    <property type="term" value="C:membrane"/>
    <property type="evidence" value="ECO:0007669"/>
    <property type="project" value="TreeGrafter"/>
</dbReference>
<dbReference type="Pfam" id="PF00063">
    <property type="entry name" value="Myosin_head"/>
    <property type="match status" value="1"/>
</dbReference>
<evidence type="ECO:0000313" key="9">
    <source>
        <dbReference type="Proteomes" id="UP000013827"/>
    </source>
</evidence>